<keyword evidence="10" id="KW-1185">Reference proteome</keyword>
<dbReference type="GO" id="GO:0070181">
    <property type="term" value="F:small ribosomal subunit rRNA binding"/>
    <property type="evidence" value="ECO:0007669"/>
    <property type="project" value="TreeGrafter"/>
</dbReference>
<dbReference type="Proteomes" id="UP000278804">
    <property type="component" value="Chromosome"/>
</dbReference>
<dbReference type="InterPro" id="IPR036510">
    <property type="entry name" value="Ribosomal_bS20_sf"/>
</dbReference>
<dbReference type="NCBIfam" id="TIGR00029">
    <property type="entry name" value="S20"/>
    <property type="match status" value="1"/>
</dbReference>
<dbReference type="GO" id="GO:0003735">
    <property type="term" value="F:structural constituent of ribosome"/>
    <property type="evidence" value="ECO:0007669"/>
    <property type="project" value="InterPro"/>
</dbReference>
<evidence type="ECO:0000313" key="10">
    <source>
        <dbReference type="Proteomes" id="UP000278804"/>
    </source>
</evidence>
<name>A0A3Q8S829_9FIRM</name>
<feature type="region of interest" description="Disordered" evidence="8">
    <location>
        <begin position="1"/>
        <end position="28"/>
    </location>
</feature>
<evidence type="ECO:0000256" key="3">
    <source>
        <dbReference type="ARBA" id="ARBA00022884"/>
    </source>
</evidence>
<dbReference type="HAMAP" id="MF_00500">
    <property type="entry name" value="Ribosomal_bS20"/>
    <property type="match status" value="1"/>
</dbReference>
<reference evidence="9 10" key="1">
    <citation type="journal article" date="2020" name="Int. J. Syst. Evol. Microbiol.">
        <title>Description of Erysipelothrix piscisicarius sp. nov., an emergent fish pathogen, and assessment of virulence using a tiger barb (Puntigrus tetrazona) infection model.</title>
        <authorList>
            <person name="Pomaranski E.K."/>
            <person name="Griffin M.J."/>
            <person name="Camus A.C."/>
            <person name="Armwood A.R."/>
            <person name="Shelley J."/>
            <person name="Waldbieser G.C."/>
            <person name="LaFrentz B.R."/>
            <person name="Garcia J.C."/>
            <person name="Yanong R."/>
            <person name="Soto E."/>
        </authorList>
    </citation>
    <scope>NUCLEOTIDE SEQUENCE [LARGE SCALE GENOMIC DNA]</scope>
    <source>
        <strain evidence="9 10">15TAL0474</strain>
    </source>
</reference>
<dbReference type="KEGG" id="eri:EEI45_07400"/>
<protein>
    <recommendedName>
        <fullName evidence="6 7">Small ribosomal subunit protein bS20</fullName>
    </recommendedName>
</protein>
<gene>
    <name evidence="7 9" type="primary">rpsT</name>
    <name evidence="9" type="ORF">EEI45_07400</name>
</gene>
<dbReference type="InterPro" id="IPR002583">
    <property type="entry name" value="Ribosomal_bS20"/>
</dbReference>
<dbReference type="Gene3D" id="1.20.58.110">
    <property type="entry name" value="Ribosomal protein S20"/>
    <property type="match status" value="1"/>
</dbReference>
<evidence type="ECO:0000256" key="2">
    <source>
        <dbReference type="ARBA" id="ARBA00022730"/>
    </source>
</evidence>
<dbReference type="GO" id="GO:0015935">
    <property type="term" value="C:small ribosomal subunit"/>
    <property type="evidence" value="ECO:0007669"/>
    <property type="project" value="TreeGrafter"/>
</dbReference>
<keyword evidence="2 7" id="KW-0699">rRNA-binding</keyword>
<keyword evidence="4 7" id="KW-0689">Ribosomal protein</keyword>
<dbReference type="PANTHER" id="PTHR33398">
    <property type="entry name" value="30S RIBOSOMAL PROTEIN S20"/>
    <property type="match status" value="1"/>
</dbReference>
<proteinExistence type="inferred from homology"/>
<dbReference type="SUPFAM" id="SSF46992">
    <property type="entry name" value="Ribosomal protein S20"/>
    <property type="match status" value="1"/>
</dbReference>
<evidence type="ECO:0000256" key="1">
    <source>
        <dbReference type="ARBA" id="ARBA00007634"/>
    </source>
</evidence>
<evidence type="ECO:0000313" key="9">
    <source>
        <dbReference type="EMBL" id="AZK44576.1"/>
    </source>
</evidence>
<keyword evidence="3 7" id="KW-0694">RNA-binding</keyword>
<evidence type="ECO:0000256" key="8">
    <source>
        <dbReference type="SAM" id="MobiDB-lite"/>
    </source>
</evidence>
<dbReference type="GO" id="GO:0005829">
    <property type="term" value="C:cytosol"/>
    <property type="evidence" value="ECO:0007669"/>
    <property type="project" value="TreeGrafter"/>
</dbReference>
<dbReference type="RefSeq" id="WP_125164737.1">
    <property type="nucleotide sequence ID" value="NZ_CP034234.1"/>
</dbReference>
<dbReference type="EMBL" id="CP034234">
    <property type="protein sequence ID" value="AZK44576.1"/>
    <property type="molecule type" value="Genomic_DNA"/>
</dbReference>
<accession>A0A3Q8S829</accession>
<dbReference type="GO" id="GO:0006412">
    <property type="term" value="P:translation"/>
    <property type="evidence" value="ECO:0007669"/>
    <property type="project" value="UniProtKB-UniRule"/>
</dbReference>
<evidence type="ECO:0000256" key="4">
    <source>
        <dbReference type="ARBA" id="ARBA00022980"/>
    </source>
</evidence>
<keyword evidence="5 7" id="KW-0687">Ribonucleoprotein</keyword>
<evidence type="ECO:0000256" key="5">
    <source>
        <dbReference type="ARBA" id="ARBA00023274"/>
    </source>
</evidence>
<comment type="similarity">
    <text evidence="1 7">Belongs to the bacterial ribosomal protein bS20 family.</text>
</comment>
<sequence length="87" mass="9735">MAIIASNAKRTKTNRKSEAANKSQRSSLKTALRSFNSAIEAGDKEMAERLFNQTNSLLDKSITSNIHHKNYVARKKSDLSLKLNTLK</sequence>
<evidence type="ECO:0000256" key="6">
    <source>
        <dbReference type="ARBA" id="ARBA00035136"/>
    </source>
</evidence>
<evidence type="ECO:0000256" key="7">
    <source>
        <dbReference type="HAMAP-Rule" id="MF_00500"/>
    </source>
</evidence>
<dbReference type="AlphaFoldDB" id="A0A3Q8S829"/>
<organism evidence="9 10">
    <name type="scientific">Erysipelothrix piscisicarius</name>
    <dbReference type="NCBI Taxonomy" id="2485784"/>
    <lineage>
        <taxon>Bacteria</taxon>
        <taxon>Bacillati</taxon>
        <taxon>Bacillota</taxon>
        <taxon>Erysipelotrichia</taxon>
        <taxon>Erysipelotrichales</taxon>
        <taxon>Erysipelotrichaceae</taxon>
        <taxon>Erysipelothrix</taxon>
    </lineage>
</organism>
<comment type="function">
    <text evidence="7">Binds directly to 16S ribosomal RNA.</text>
</comment>
<dbReference type="Pfam" id="PF01649">
    <property type="entry name" value="Ribosomal_S20p"/>
    <property type="match status" value="1"/>
</dbReference>
<dbReference type="PANTHER" id="PTHR33398:SF1">
    <property type="entry name" value="SMALL RIBOSOMAL SUBUNIT PROTEIN BS20C"/>
    <property type="match status" value="1"/>
</dbReference>